<proteinExistence type="predicted"/>
<accession>A0ACB8DKP8</accession>
<evidence type="ECO:0000313" key="2">
    <source>
        <dbReference type="Proteomes" id="UP000821865"/>
    </source>
</evidence>
<protein>
    <submittedName>
        <fullName evidence="1">Uncharacterized protein</fullName>
    </submittedName>
</protein>
<dbReference type="Proteomes" id="UP000821865">
    <property type="component" value="Chromosome 11"/>
</dbReference>
<gene>
    <name evidence="1" type="ORF">HPB49_021413</name>
</gene>
<keyword evidence="2" id="KW-1185">Reference proteome</keyword>
<organism evidence="1 2">
    <name type="scientific">Dermacentor silvarum</name>
    <name type="common">Tick</name>
    <dbReference type="NCBI Taxonomy" id="543639"/>
    <lineage>
        <taxon>Eukaryota</taxon>
        <taxon>Metazoa</taxon>
        <taxon>Ecdysozoa</taxon>
        <taxon>Arthropoda</taxon>
        <taxon>Chelicerata</taxon>
        <taxon>Arachnida</taxon>
        <taxon>Acari</taxon>
        <taxon>Parasitiformes</taxon>
        <taxon>Ixodida</taxon>
        <taxon>Ixodoidea</taxon>
        <taxon>Ixodidae</taxon>
        <taxon>Rhipicephalinae</taxon>
        <taxon>Dermacentor</taxon>
    </lineage>
</organism>
<sequence length="441" mass="48000">MKHNYNPDDDGVERTPWRCPCRLPRYDTVAFLLLHAGYVSQWAFDYRFYQAQGLSLSDVSLVVAVQQVAFVLGRVFPLTRMPCPSWRLFCVRVPRDLLPFAPSALIVTTVAKARGHFYAAAATQGFLVSVIAEAVCPSDNVGISVWQGCASHAIWTLVAVQVDMLRFDIGTVYQTAAGCYAGAVLCLLLVGRSGRRRCCSSLAKRAFENREAMESSDEEDDDDGDSLSSSRAASPSPRVYGQSLNARLLWLAFYSESTSRVAMSVSSVSVQTTAIVARVAFPAVVEIPCFQYVPSLPVMLVARLCLEQLAASQAVRWHQPCGRWMFLFSGYMVGSMALLLHFQSYIQPGDECALHMMLAYATSLSSAAGTARPAWETHLAGLLSAAILTWPVGQLGQFDAALAWASLVLMLGCFAAAASFASSAFKPAGVSVSVRRKRLAR</sequence>
<comment type="caution">
    <text evidence="1">The sequence shown here is derived from an EMBL/GenBank/DDBJ whole genome shotgun (WGS) entry which is preliminary data.</text>
</comment>
<reference evidence="1" key="1">
    <citation type="submission" date="2020-05" db="EMBL/GenBank/DDBJ databases">
        <title>Large-scale comparative analyses of tick genomes elucidate their genetic diversity and vector capacities.</title>
        <authorList>
            <person name="Jia N."/>
            <person name="Wang J."/>
            <person name="Shi W."/>
            <person name="Du L."/>
            <person name="Sun Y."/>
            <person name="Zhan W."/>
            <person name="Jiang J."/>
            <person name="Wang Q."/>
            <person name="Zhang B."/>
            <person name="Ji P."/>
            <person name="Sakyi L.B."/>
            <person name="Cui X."/>
            <person name="Yuan T."/>
            <person name="Jiang B."/>
            <person name="Yang W."/>
            <person name="Lam T.T.-Y."/>
            <person name="Chang Q."/>
            <person name="Ding S."/>
            <person name="Wang X."/>
            <person name="Zhu J."/>
            <person name="Ruan X."/>
            <person name="Zhao L."/>
            <person name="Wei J."/>
            <person name="Que T."/>
            <person name="Du C."/>
            <person name="Cheng J."/>
            <person name="Dai P."/>
            <person name="Han X."/>
            <person name="Huang E."/>
            <person name="Gao Y."/>
            <person name="Liu J."/>
            <person name="Shao H."/>
            <person name="Ye R."/>
            <person name="Li L."/>
            <person name="Wei W."/>
            <person name="Wang X."/>
            <person name="Wang C."/>
            <person name="Yang T."/>
            <person name="Huo Q."/>
            <person name="Li W."/>
            <person name="Guo W."/>
            <person name="Chen H."/>
            <person name="Zhou L."/>
            <person name="Ni X."/>
            <person name="Tian J."/>
            <person name="Zhou Y."/>
            <person name="Sheng Y."/>
            <person name="Liu T."/>
            <person name="Pan Y."/>
            <person name="Xia L."/>
            <person name="Li J."/>
            <person name="Zhao F."/>
            <person name="Cao W."/>
        </authorList>
    </citation>
    <scope>NUCLEOTIDE SEQUENCE</scope>
    <source>
        <strain evidence="1">Dsil-2018</strain>
    </source>
</reference>
<name>A0ACB8DKP8_DERSI</name>
<dbReference type="EMBL" id="CM023480">
    <property type="protein sequence ID" value="KAH7971315.1"/>
    <property type="molecule type" value="Genomic_DNA"/>
</dbReference>
<evidence type="ECO:0000313" key="1">
    <source>
        <dbReference type="EMBL" id="KAH7971315.1"/>
    </source>
</evidence>